<protein>
    <submittedName>
        <fullName evidence="6">Carbamoyl-phosphate synthase small chain</fullName>
    </submittedName>
</protein>
<evidence type="ECO:0000256" key="2">
    <source>
        <dbReference type="ARBA" id="ARBA00022741"/>
    </source>
</evidence>
<name>A0A2D0LEV4_9GAMM</name>
<dbReference type="GO" id="GO:0016874">
    <property type="term" value="F:ligase activity"/>
    <property type="evidence" value="ECO:0007669"/>
    <property type="project" value="UniProtKB-KW"/>
</dbReference>
<dbReference type="InterPro" id="IPR011761">
    <property type="entry name" value="ATP-grasp"/>
</dbReference>
<proteinExistence type="predicted"/>
<dbReference type="AlphaFoldDB" id="A0A2D0LEV4"/>
<keyword evidence="1" id="KW-0436">Ligase</keyword>
<gene>
    <name evidence="6" type="ORF">Xkoz_01122</name>
</gene>
<dbReference type="PANTHER" id="PTHR43585">
    <property type="entry name" value="FUMIPYRROLE BIOSYNTHESIS PROTEIN C"/>
    <property type="match status" value="1"/>
</dbReference>
<evidence type="ECO:0000256" key="1">
    <source>
        <dbReference type="ARBA" id="ARBA00022598"/>
    </source>
</evidence>
<keyword evidence="3 4" id="KW-0067">ATP-binding</keyword>
<dbReference type="GO" id="GO:0005524">
    <property type="term" value="F:ATP binding"/>
    <property type="evidence" value="ECO:0007669"/>
    <property type="project" value="UniProtKB-UniRule"/>
</dbReference>
<dbReference type="InterPro" id="IPR052032">
    <property type="entry name" value="ATP-dep_AA_Ligase"/>
</dbReference>
<dbReference type="SUPFAM" id="SSF56059">
    <property type="entry name" value="Glutathione synthetase ATP-binding domain-like"/>
    <property type="match status" value="1"/>
</dbReference>
<evidence type="ECO:0000259" key="5">
    <source>
        <dbReference type="PROSITE" id="PS50975"/>
    </source>
</evidence>
<feature type="domain" description="ATP-grasp" evidence="5">
    <location>
        <begin position="120"/>
        <end position="318"/>
    </location>
</feature>
<evidence type="ECO:0000313" key="7">
    <source>
        <dbReference type="Proteomes" id="UP000221101"/>
    </source>
</evidence>
<dbReference type="GO" id="GO:0046872">
    <property type="term" value="F:metal ion binding"/>
    <property type="evidence" value="ECO:0007669"/>
    <property type="project" value="InterPro"/>
</dbReference>
<dbReference type="Gene3D" id="3.30.470.20">
    <property type="entry name" value="ATP-grasp fold, B domain"/>
    <property type="match status" value="1"/>
</dbReference>
<sequence length="425" mass="47742">MPILNNKEVIVIIDAWSGSKYLIPAFQALGYFCLHIQSAFLPAIFIGDNQLASIRSDRHIVYDGDIEALLRELQPYAIKAILAGSESAVPLVDQLNATLALPFSNPMEFSTARRNKFLMQEQLVHHHVASIKQCLIAHHNELLCWLKNHDCWPVVLKPVQSAGTDGVFICHDMHQAEQAFTAIKSKNDLFGNQNHEVLCQEFLEGEEFVVNGIACQGQYFFTDLWQSKKKQLKNSPVYETQYLYYQHDENFDTLTSYTIQVCQALGIENGAFHAEVMMTSRGPILIEIGARVAGGADPYIIEECLGHSQISKLVQAVLYPVRFQQEIHQPRDFLGHKRAAYVYMISPTKGKVQTSPEEQFIKIEGVISVNYHHSPGDIQRETNDLLSSPGVVIAISNDPASLNQIIAEIRSTESDFYHSGLTVIE</sequence>
<dbReference type="Pfam" id="PF13535">
    <property type="entry name" value="ATP-grasp_4"/>
    <property type="match status" value="1"/>
</dbReference>
<dbReference type="RefSeq" id="WP_099141233.1">
    <property type="nucleotide sequence ID" value="NZ_CAWNOR010000097.1"/>
</dbReference>
<dbReference type="Proteomes" id="UP000221101">
    <property type="component" value="Unassembled WGS sequence"/>
</dbReference>
<keyword evidence="7" id="KW-1185">Reference proteome</keyword>
<comment type="caution">
    <text evidence="6">The sequence shown here is derived from an EMBL/GenBank/DDBJ whole genome shotgun (WGS) entry which is preliminary data.</text>
</comment>
<dbReference type="NCBIfam" id="NF005543">
    <property type="entry name" value="PRK07206.1"/>
    <property type="match status" value="1"/>
</dbReference>
<dbReference type="NCBIfam" id="NF041595">
    <property type="entry name" value="dap_A_syn_DdaF"/>
    <property type="match status" value="1"/>
</dbReference>
<dbReference type="InterPro" id="IPR053699">
    <property type="entry name" value="Dapdiamide_Synthase"/>
</dbReference>
<evidence type="ECO:0000256" key="4">
    <source>
        <dbReference type="PROSITE-ProRule" id="PRU00409"/>
    </source>
</evidence>
<keyword evidence="2 4" id="KW-0547">Nucleotide-binding</keyword>
<evidence type="ECO:0000313" key="6">
    <source>
        <dbReference type="EMBL" id="PHM74236.1"/>
    </source>
</evidence>
<dbReference type="OrthoDB" id="24041at2"/>
<organism evidence="6 7">
    <name type="scientific">Xenorhabdus kozodoii</name>
    <dbReference type="NCBI Taxonomy" id="351676"/>
    <lineage>
        <taxon>Bacteria</taxon>
        <taxon>Pseudomonadati</taxon>
        <taxon>Pseudomonadota</taxon>
        <taxon>Gammaproteobacteria</taxon>
        <taxon>Enterobacterales</taxon>
        <taxon>Morganellaceae</taxon>
        <taxon>Xenorhabdus</taxon>
    </lineage>
</organism>
<accession>A0A2D0LEV4</accession>
<dbReference type="PROSITE" id="PS50975">
    <property type="entry name" value="ATP_GRASP"/>
    <property type="match status" value="1"/>
</dbReference>
<dbReference type="EMBL" id="NJCX01000006">
    <property type="protein sequence ID" value="PHM74236.1"/>
    <property type="molecule type" value="Genomic_DNA"/>
</dbReference>
<dbReference type="PANTHER" id="PTHR43585:SF2">
    <property type="entry name" value="ATP-GRASP ENZYME FSQD"/>
    <property type="match status" value="1"/>
</dbReference>
<reference evidence="6 7" key="1">
    <citation type="journal article" date="2017" name="Nat. Microbiol.">
        <title>Natural product diversity associated with the nematode symbionts Photorhabdus and Xenorhabdus.</title>
        <authorList>
            <person name="Tobias N.J."/>
            <person name="Wolff H."/>
            <person name="Djahanschiri B."/>
            <person name="Grundmann F."/>
            <person name="Kronenwerth M."/>
            <person name="Shi Y.M."/>
            <person name="Simonyi S."/>
            <person name="Grun P."/>
            <person name="Shapiro-Ilan D."/>
            <person name="Pidot S.J."/>
            <person name="Stinear T.P."/>
            <person name="Ebersberger I."/>
            <person name="Bode H.B."/>
        </authorList>
    </citation>
    <scope>NUCLEOTIDE SEQUENCE [LARGE SCALE GENOMIC DNA]</scope>
    <source>
        <strain evidence="6 7">DSM 17907</strain>
    </source>
</reference>
<evidence type="ECO:0000256" key="3">
    <source>
        <dbReference type="ARBA" id="ARBA00022840"/>
    </source>
</evidence>